<dbReference type="NCBIfam" id="NF006189">
    <property type="entry name" value="PRK08324.1-3"/>
    <property type="match status" value="1"/>
</dbReference>
<evidence type="ECO:0000256" key="1">
    <source>
        <dbReference type="ARBA" id="ARBA00006484"/>
    </source>
</evidence>
<protein>
    <submittedName>
        <fullName evidence="4">Rhamnulose-1-phosphate aldolase/alcohol dehydrogenase</fullName>
    </submittedName>
</protein>
<comment type="caution">
    <text evidence="4">The sequence shown here is derived from an EMBL/GenBank/DDBJ whole genome shotgun (WGS) entry which is preliminary data.</text>
</comment>
<name>A0A7W7NW12_9SPHN</name>
<dbReference type="PANTHER" id="PTHR43669:SF8">
    <property type="entry name" value="SHORT-CHAIN TYPE DEHYDROGENASE_REDUCTASE-RELATED"/>
    <property type="match status" value="1"/>
</dbReference>
<dbReference type="Pfam" id="PF13561">
    <property type="entry name" value="adh_short_C2"/>
    <property type="match status" value="1"/>
</dbReference>
<dbReference type="SUPFAM" id="SSF51735">
    <property type="entry name" value="NAD(P)-binding Rossmann-fold domains"/>
    <property type="match status" value="1"/>
</dbReference>
<dbReference type="RefSeq" id="WP_184244966.1">
    <property type="nucleotide sequence ID" value="NZ_JACHLR010000008.1"/>
</dbReference>
<dbReference type="Gene3D" id="3.40.50.720">
    <property type="entry name" value="NAD(P)-binding Rossmann-like Domain"/>
    <property type="match status" value="1"/>
</dbReference>
<evidence type="ECO:0000259" key="3">
    <source>
        <dbReference type="SMART" id="SM01007"/>
    </source>
</evidence>
<evidence type="ECO:0000313" key="5">
    <source>
        <dbReference type="Proteomes" id="UP000555448"/>
    </source>
</evidence>
<evidence type="ECO:0000256" key="2">
    <source>
        <dbReference type="ARBA" id="ARBA00023002"/>
    </source>
</evidence>
<dbReference type="InterPro" id="IPR002347">
    <property type="entry name" value="SDR_fam"/>
</dbReference>
<dbReference type="PROSITE" id="PS00061">
    <property type="entry name" value="ADH_SHORT"/>
    <property type="match status" value="1"/>
</dbReference>
<dbReference type="PANTHER" id="PTHR43669">
    <property type="entry name" value="5-KETO-D-GLUCONATE 5-REDUCTASE"/>
    <property type="match status" value="1"/>
</dbReference>
<feature type="domain" description="Class II aldolase/adducin N-terminal" evidence="3">
    <location>
        <begin position="35"/>
        <end position="237"/>
    </location>
</feature>
<dbReference type="Pfam" id="PF00596">
    <property type="entry name" value="Aldolase_II"/>
    <property type="match status" value="1"/>
</dbReference>
<dbReference type="AlphaFoldDB" id="A0A7W7NW12"/>
<dbReference type="GO" id="GO:0016491">
    <property type="term" value="F:oxidoreductase activity"/>
    <property type="evidence" value="ECO:0007669"/>
    <property type="project" value="UniProtKB-KW"/>
</dbReference>
<gene>
    <name evidence="4" type="ORF">HNO88_002202</name>
</gene>
<organism evidence="4 5">
    <name type="scientific">Novosphingobium chloroacetimidivorans</name>
    <dbReference type="NCBI Taxonomy" id="1428314"/>
    <lineage>
        <taxon>Bacteria</taxon>
        <taxon>Pseudomonadati</taxon>
        <taxon>Pseudomonadota</taxon>
        <taxon>Alphaproteobacteria</taxon>
        <taxon>Sphingomonadales</taxon>
        <taxon>Sphingomonadaceae</taxon>
        <taxon>Novosphingobium</taxon>
    </lineage>
</organism>
<dbReference type="InterPro" id="IPR020904">
    <property type="entry name" value="Sc_DH/Rdtase_CS"/>
</dbReference>
<dbReference type="PRINTS" id="PR00081">
    <property type="entry name" value="GDHRDH"/>
</dbReference>
<dbReference type="Proteomes" id="UP000555448">
    <property type="component" value="Unassembled WGS sequence"/>
</dbReference>
<comment type="similarity">
    <text evidence="1">Belongs to the short-chain dehydrogenases/reductases (SDR) family.</text>
</comment>
<dbReference type="NCBIfam" id="TIGR02632">
    <property type="entry name" value="RhaD_aldol-ADH"/>
    <property type="match status" value="1"/>
</dbReference>
<dbReference type="FunFam" id="3.40.50.720:FF:000084">
    <property type="entry name" value="Short-chain dehydrogenase reductase"/>
    <property type="match status" value="1"/>
</dbReference>
<dbReference type="InterPro" id="IPR001303">
    <property type="entry name" value="Aldolase_II/adducin_N"/>
</dbReference>
<dbReference type="EMBL" id="JACHLR010000008">
    <property type="protein sequence ID" value="MBB4858876.1"/>
    <property type="molecule type" value="Genomic_DNA"/>
</dbReference>
<dbReference type="SUPFAM" id="SSF53639">
    <property type="entry name" value="AraD/HMP-PK domain-like"/>
    <property type="match status" value="1"/>
</dbReference>
<dbReference type="InterPro" id="IPR036409">
    <property type="entry name" value="Aldolase_II/adducin_N_sf"/>
</dbReference>
<sequence length="706" mass="74974">MNTTVAPPRSAAIPFAVPASRWDDQVAATLSPPELLLYRSNLLGSDLTVTNFGGGNTSAKLPGVDPLTGETVEVLWVKGSGGDIGSMKLDGFATLYQDKLLALAAHYEGPEDDDKMVGYLPHCTFNLNGRAASIDTPLHSLLPFAHVDHVHPDAIIALAASSGGEAATQAIWGDRIGWLPWKRPGYTLGVMLRDYVAANPQVEGVMLAGHGIICWADDAKACYEHTVRLIADAAGYLNDKLAAGPSFGGEVHGALSPEMRAAAAADLMPRLRGLMTGARRKVGHFSDDAEALEFTNSAQFERLAALGTSCPDHFLRTKIAPLTLDPARLADDAYLAQKIDDYRAMYEAYYERCKRPNSPAMRDPNPIVVLVPGIGRMTFAADKTTARLAGEFYGNAINVMRGAEAIGDYIALDEQEAFDIEYWLLEEAKLQRMPAPKPLVGRIALVTGGAGGIGAATAARLMADGACVMLADRDAGSVGEVESGFAKQFGKDVVKSVVCDVTDEAQVAAAVAATAREFGGLDVIVANAGIASSAPIEETTIELWNRNYDVLAQGYFLTARAAWPLLKGMAAQGGTSVVFIGSKNGVAAATNASAYASAKAAANHLARCLALEGAPHGIRVNVVNPDAVIRGSRIWDGDWRKERASAHGIDSGKELEEHYRQRSMLKRDVLPSDIAEAVYFFAGDQSAKSTGNMLNVDAGNAQAFTR</sequence>
<keyword evidence="2" id="KW-0560">Oxidoreductase</keyword>
<dbReference type="InterPro" id="IPR013454">
    <property type="entry name" value="Bifunc_RhaD/ADH"/>
</dbReference>
<dbReference type="Gene3D" id="3.40.225.10">
    <property type="entry name" value="Class II aldolase/adducin N-terminal domain"/>
    <property type="match status" value="1"/>
</dbReference>
<dbReference type="SMART" id="SM01007">
    <property type="entry name" value="Aldolase_II"/>
    <property type="match status" value="1"/>
</dbReference>
<keyword evidence="5" id="KW-1185">Reference proteome</keyword>
<proteinExistence type="inferred from homology"/>
<reference evidence="4 5" key="1">
    <citation type="submission" date="2020-08" db="EMBL/GenBank/DDBJ databases">
        <title>Functional genomics of gut bacteria from endangered species of beetles.</title>
        <authorList>
            <person name="Carlos-Shanley C."/>
        </authorList>
    </citation>
    <scope>NUCLEOTIDE SEQUENCE [LARGE SCALE GENOMIC DNA]</scope>
    <source>
        <strain evidence="4 5">S00245</strain>
    </source>
</reference>
<evidence type="ECO:0000313" key="4">
    <source>
        <dbReference type="EMBL" id="MBB4858876.1"/>
    </source>
</evidence>
<accession>A0A7W7NW12</accession>
<dbReference type="InterPro" id="IPR036291">
    <property type="entry name" value="NAD(P)-bd_dom_sf"/>
</dbReference>